<evidence type="ECO:0008006" key="3">
    <source>
        <dbReference type="Google" id="ProtNLM"/>
    </source>
</evidence>
<keyword evidence="2" id="KW-1185">Reference proteome</keyword>
<dbReference type="OrthoDB" id="141582at2"/>
<evidence type="ECO:0000313" key="2">
    <source>
        <dbReference type="Proteomes" id="UP000237682"/>
    </source>
</evidence>
<name>A0A2S9QGZ2_9HYPH</name>
<dbReference type="Proteomes" id="UP000237682">
    <property type="component" value="Unassembled WGS sequence"/>
</dbReference>
<evidence type="ECO:0000313" key="1">
    <source>
        <dbReference type="EMBL" id="PRH88619.1"/>
    </source>
</evidence>
<gene>
    <name evidence="1" type="ORF">C5L14_05135</name>
</gene>
<dbReference type="RefSeq" id="WP_105860970.1">
    <property type="nucleotide sequence ID" value="NZ_PUEJ01000002.1"/>
</dbReference>
<accession>A0A2S9QGZ2</accession>
<comment type="caution">
    <text evidence="1">The sequence shown here is derived from an EMBL/GenBank/DDBJ whole genome shotgun (WGS) entry which is preliminary data.</text>
</comment>
<organism evidence="1 2">
    <name type="scientific">Labrys okinawensis</name>
    <dbReference type="NCBI Taxonomy" id="346911"/>
    <lineage>
        <taxon>Bacteria</taxon>
        <taxon>Pseudomonadati</taxon>
        <taxon>Pseudomonadota</taxon>
        <taxon>Alphaproteobacteria</taxon>
        <taxon>Hyphomicrobiales</taxon>
        <taxon>Xanthobacteraceae</taxon>
        <taxon>Labrys</taxon>
    </lineage>
</organism>
<dbReference type="EMBL" id="PUEJ01000002">
    <property type="protein sequence ID" value="PRH88619.1"/>
    <property type="molecule type" value="Genomic_DNA"/>
</dbReference>
<proteinExistence type="predicted"/>
<reference evidence="1 2" key="1">
    <citation type="submission" date="2018-02" db="EMBL/GenBank/DDBJ databases">
        <title>Whole genome sequencing of endophytic bacterium.</title>
        <authorList>
            <person name="Eedara R."/>
            <person name="Podile A.R."/>
        </authorList>
    </citation>
    <scope>NUCLEOTIDE SEQUENCE [LARGE SCALE GENOMIC DNA]</scope>
    <source>
        <strain evidence="1 2">RP1T</strain>
    </source>
</reference>
<sequence>MEDALVGEGRKEIDKTYLATIRALYGYTLRRRSLSRGVARSGRLVVAPYEDQKQMLPATDEERQRVTEYFLGQSPAGTAVNFLQKVYSEAVIDHRHDVWDIHSSDGRWWVITNPTNLYSQDQFPNMDYAVTFHMGLCLRIPRSHRGSVPVATVREFASVYARLRELSDALGLAQNVADYQAIGMRSREALLAFVATVQDVAGWTTEAPPKRADFRAWSEIICNELHSGGHQKERRHLLKTLLGEAWTFANWLTHAKSATWQDAEAAQTTTEHALGMVLEYTLKYLRDVPEACPACGSPHLSPQEGWQEDMPDVAWERPVCDDCGWAGAAVVVGERLPAPNSDALITREGSSTDGECFIAEVPLTRLKRPGE</sequence>
<dbReference type="AlphaFoldDB" id="A0A2S9QGZ2"/>
<protein>
    <recommendedName>
        <fullName evidence="3">Gamma-glutamylcyclotransferase</fullName>
    </recommendedName>
</protein>